<protein>
    <submittedName>
        <fullName evidence="1">Uncharacterized protein</fullName>
    </submittedName>
</protein>
<dbReference type="RefSeq" id="WP_146818878.1">
    <property type="nucleotide sequence ID" value="NZ_BJYD01000042.1"/>
</dbReference>
<evidence type="ECO:0000313" key="1">
    <source>
        <dbReference type="EMBL" id="GEN55513.1"/>
    </source>
</evidence>
<proteinExistence type="predicted"/>
<reference evidence="1 2" key="1">
    <citation type="submission" date="2019-07" db="EMBL/GenBank/DDBJ databases">
        <title>Whole genome shotgun sequence of Halobacillus faecis NBRC 103569.</title>
        <authorList>
            <person name="Hosoyama A."/>
            <person name="Uohara A."/>
            <person name="Ohji S."/>
            <person name="Ichikawa N."/>
        </authorList>
    </citation>
    <scope>NUCLEOTIDE SEQUENCE [LARGE SCALE GENOMIC DNA]</scope>
    <source>
        <strain evidence="1 2">NBRC 103569</strain>
    </source>
</reference>
<evidence type="ECO:0000313" key="2">
    <source>
        <dbReference type="Proteomes" id="UP000321886"/>
    </source>
</evidence>
<comment type="caution">
    <text evidence="1">The sequence shown here is derived from an EMBL/GenBank/DDBJ whole genome shotgun (WGS) entry which is preliminary data.</text>
</comment>
<name>A0A511WYF2_9BACI</name>
<keyword evidence="2" id="KW-1185">Reference proteome</keyword>
<dbReference type="EMBL" id="BJYD01000042">
    <property type="protein sequence ID" value="GEN55513.1"/>
    <property type="molecule type" value="Genomic_DNA"/>
</dbReference>
<dbReference type="Proteomes" id="UP000321886">
    <property type="component" value="Unassembled WGS sequence"/>
</dbReference>
<gene>
    <name evidence="1" type="ORF">HFA01_37750</name>
</gene>
<sequence>MKIRNINLVNVEWNVYPPSAQQIDAIVTFIENNEPVEISLAYEREDWDNRKIENPDRWIVKGTDEERAKYQMVFDNIIYKEIQEELERLKDLEIEDMLKPIQVTKS</sequence>
<accession>A0A511WYF2</accession>
<organism evidence="1 2">
    <name type="scientific">Halobacillus faecis</name>
    <dbReference type="NCBI Taxonomy" id="360184"/>
    <lineage>
        <taxon>Bacteria</taxon>
        <taxon>Bacillati</taxon>
        <taxon>Bacillota</taxon>
        <taxon>Bacilli</taxon>
        <taxon>Bacillales</taxon>
        <taxon>Bacillaceae</taxon>
        <taxon>Halobacillus</taxon>
    </lineage>
</organism>
<dbReference type="AlphaFoldDB" id="A0A511WYF2"/>